<evidence type="ECO:0000313" key="3">
    <source>
        <dbReference type="Proteomes" id="UP000608154"/>
    </source>
</evidence>
<gene>
    <name evidence="2" type="ORF">GCM10011494_03510</name>
</gene>
<name>A0A916TPS5_9SPHN</name>
<dbReference type="EMBL" id="BMHK01000002">
    <property type="protein sequence ID" value="GGB88534.1"/>
    <property type="molecule type" value="Genomic_DNA"/>
</dbReference>
<evidence type="ECO:0000313" key="2">
    <source>
        <dbReference type="EMBL" id="GGB88534.1"/>
    </source>
</evidence>
<organism evidence="2 3">
    <name type="scientific">Novosphingobium endophyticum</name>
    <dbReference type="NCBI Taxonomy" id="1955250"/>
    <lineage>
        <taxon>Bacteria</taxon>
        <taxon>Pseudomonadati</taxon>
        <taxon>Pseudomonadota</taxon>
        <taxon>Alphaproteobacteria</taxon>
        <taxon>Sphingomonadales</taxon>
        <taxon>Sphingomonadaceae</taxon>
        <taxon>Novosphingobium</taxon>
    </lineage>
</organism>
<protein>
    <recommendedName>
        <fullName evidence="4">PilZ domain-containing protein</fullName>
    </recommendedName>
</protein>
<evidence type="ECO:0008006" key="4">
    <source>
        <dbReference type="Google" id="ProtNLM"/>
    </source>
</evidence>
<keyword evidence="3" id="KW-1185">Reference proteome</keyword>
<proteinExistence type="predicted"/>
<comment type="caution">
    <text evidence="2">The sequence shown here is derived from an EMBL/GenBank/DDBJ whole genome shotgun (WGS) entry which is preliminary data.</text>
</comment>
<dbReference type="Proteomes" id="UP000608154">
    <property type="component" value="Unassembled WGS sequence"/>
</dbReference>
<reference evidence="2" key="1">
    <citation type="journal article" date="2014" name="Int. J. Syst. Evol. Microbiol.">
        <title>Complete genome sequence of Corynebacterium casei LMG S-19264T (=DSM 44701T), isolated from a smear-ripened cheese.</title>
        <authorList>
            <consortium name="US DOE Joint Genome Institute (JGI-PGF)"/>
            <person name="Walter F."/>
            <person name="Albersmeier A."/>
            <person name="Kalinowski J."/>
            <person name="Ruckert C."/>
        </authorList>
    </citation>
    <scope>NUCLEOTIDE SEQUENCE</scope>
    <source>
        <strain evidence="2">CGMCC 1.15095</strain>
    </source>
</reference>
<reference evidence="2" key="2">
    <citation type="submission" date="2020-09" db="EMBL/GenBank/DDBJ databases">
        <authorList>
            <person name="Sun Q."/>
            <person name="Zhou Y."/>
        </authorList>
    </citation>
    <scope>NUCLEOTIDE SEQUENCE</scope>
    <source>
        <strain evidence="2">CGMCC 1.15095</strain>
    </source>
</reference>
<evidence type="ECO:0000256" key="1">
    <source>
        <dbReference type="SAM" id="MobiDB-lite"/>
    </source>
</evidence>
<dbReference type="AlphaFoldDB" id="A0A916TPS5"/>
<feature type="region of interest" description="Disordered" evidence="1">
    <location>
        <begin position="95"/>
        <end position="123"/>
    </location>
</feature>
<accession>A0A916TPS5</accession>
<sequence>MELMIKGDNRQIARDSLFLLADLRVDGIEGEHRIKVRNLSARGMMGEGVVRVVPGAFVSVNIRNVGWVDGSVAWVQDSRFGVAFRDDIDPKLARVPIGSGENATPRHARGHRRPMTGGGLRKI</sequence>